<evidence type="ECO:0000313" key="10">
    <source>
        <dbReference type="Proteomes" id="UP001165685"/>
    </source>
</evidence>
<comment type="subcellular location">
    <subcellularLocation>
        <location evidence="1">Cell membrane</location>
        <topology evidence="1">Multi-pass membrane protein</topology>
    </subcellularLocation>
</comment>
<dbReference type="RefSeq" id="WP_270680727.1">
    <property type="nucleotide sequence ID" value="NZ_JAQFWP010000072.1"/>
</dbReference>
<sequence>MRLRRAGAGVAGAAALIAAVTALARLAGFGRTVVFSQTVGDTCVGTAYVTANQLPTVLFEIAIGGALAGMVVPVLASAAARGDRRHVAETASALVTWVVVAAVPLSALLAAAAVPVMAAMLGPLPGCDRDAVLTLAAHFLAVFAPQVLFYGLAAVLYGVLQAHRAFLAPALAPLVSSLVVMAAYVAFVPLAGDRAADAERLPTAAGLVLSGGTTVGVAAMFLTALLPAARLRLGLRPRLRFPPGVGRKVRSLAAAALVPLVAMQLSLLLSVALANWGGGAGQAVLYNYAWALFTLPYGVVAVPIATSAFTALAVRHGERDADGFAAVLSVGVRAVVVLTGGLATALAAAAGPVAALFARQDPLALQRALPAYALGIVGFGLVALLSRALYASGHGRRAALAQIAGWAVVMAAGAGLVAVLPADWTVAALGAGAALGLTLAAVLLGAGVRAAHGPGALAGAGRSLLAAGLGAAAGFAAGWWSAGRMGDYGAGAVSALAAVAVSGGIALVVFGAVAGAVDARSVRAAAVRVKGLTARKAERDADRTGPGHQ</sequence>
<dbReference type="Proteomes" id="UP001165685">
    <property type="component" value="Unassembled WGS sequence"/>
</dbReference>
<feature type="transmembrane region" description="Helical" evidence="8">
    <location>
        <begin position="207"/>
        <end position="231"/>
    </location>
</feature>
<feature type="transmembrane region" description="Helical" evidence="8">
    <location>
        <begin position="288"/>
        <end position="312"/>
    </location>
</feature>
<keyword evidence="5" id="KW-0573">Peptidoglycan synthesis</keyword>
<keyword evidence="10" id="KW-1185">Reference proteome</keyword>
<feature type="transmembrane region" description="Helical" evidence="8">
    <location>
        <begin position="324"/>
        <end position="349"/>
    </location>
</feature>
<feature type="transmembrane region" description="Helical" evidence="8">
    <location>
        <begin position="463"/>
        <end position="482"/>
    </location>
</feature>
<feature type="transmembrane region" description="Helical" evidence="8">
    <location>
        <begin position="57"/>
        <end position="79"/>
    </location>
</feature>
<dbReference type="EMBL" id="JAQFWP010000072">
    <property type="protein sequence ID" value="MDA2808112.1"/>
    <property type="molecule type" value="Genomic_DNA"/>
</dbReference>
<reference evidence="9" key="1">
    <citation type="submission" date="2023-01" db="EMBL/GenBank/DDBJ databases">
        <title>Draft genome sequence of Nocardiopsis sp. LSu2-4 isolated from halophytes.</title>
        <authorList>
            <person name="Duangmal K."/>
            <person name="Chantavorakit T."/>
        </authorList>
    </citation>
    <scope>NUCLEOTIDE SEQUENCE</scope>
    <source>
        <strain evidence="9">LSu2-4</strain>
    </source>
</reference>
<keyword evidence="4" id="KW-0133">Cell shape</keyword>
<evidence type="ECO:0000256" key="8">
    <source>
        <dbReference type="SAM" id="Phobius"/>
    </source>
</evidence>
<keyword evidence="6 8" id="KW-1133">Transmembrane helix</keyword>
<evidence type="ECO:0000256" key="2">
    <source>
        <dbReference type="ARBA" id="ARBA00022475"/>
    </source>
</evidence>
<dbReference type="InterPro" id="IPR051050">
    <property type="entry name" value="Lipid_II_flippase_MurJ/MviN"/>
</dbReference>
<feature type="transmembrane region" description="Helical" evidence="8">
    <location>
        <begin position="426"/>
        <end position="451"/>
    </location>
</feature>
<feature type="transmembrane region" description="Helical" evidence="8">
    <location>
        <begin position="136"/>
        <end position="159"/>
    </location>
</feature>
<evidence type="ECO:0000256" key="3">
    <source>
        <dbReference type="ARBA" id="ARBA00022692"/>
    </source>
</evidence>
<keyword evidence="2" id="KW-1003">Cell membrane</keyword>
<name>A0ABT4TTU7_9ACTN</name>
<evidence type="ECO:0000313" key="9">
    <source>
        <dbReference type="EMBL" id="MDA2808112.1"/>
    </source>
</evidence>
<accession>A0ABT4TTU7</accession>
<dbReference type="PANTHER" id="PTHR47019:SF1">
    <property type="entry name" value="LIPID II FLIPPASE MURJ"/>
    <property type="match status" value="1"/>
</dbReference>
<feature type="transmembrane region" description="Helical" evidence="8">
    <location>
        <begin position="166"/>
        <end position="187"/>
    </location>
</feature>
<dbReference type="PANTHER" id="PTHR47019">
    <property type="entry name" value="LIPID II FLIPPASE MURJ"/>
    <property type="match status" value="1"/>
</dbReference>
<comment type="caution">
    <text evidence="9">The sequence shown here is derived from an EMBL/GenBank/DDBJ whole genome shotgun (WGS) entry which is preliminary data.</text>
</comment>
<feature type="transmembrane region" description="Helical" evidence="8">
    <location>
        <begin position="398"/>
        <end position="420"/>
    </location>
</feature>
<feature type="transmembrane region" description="Helical" evidence="8">
    <location>
        <begin position="369"/>
        <end position="386"/>
    </location>
</feature>
<evidence type="ECO:0000256" key="1">
    <source>
        <dbReference type="ARBA" id="ARBA00004651"/>
    </source>
</evidence>
<keyword evidence="7 8" id="KW-0472">Membrane</keyword>
<dbReference type="InterPro" id="IPR004268">
    <property type="entry name" value="MurJ"/>
</dbReference>
<evidence type="ECO:0000256" key="5">
    <source>
        <dbReference type="ARBA" id="ARBA00022984"/>
    </source>
</evidence>
<keyword evidence="3 8" id="KW-0812">Transmembrane</keyword>
<organism evidence="9 10">
    <name type="scientific">Nocardiopsis suaedae</name>
    <dbReference type="NCBI Taxonomy" id="3018444"/>
    <lineage>
        <taxon>Bacteria</taxon>
        <taxon>Bacillati</taxon>
        <taxon>Actinomycetota</taxon>
        <taxon>Actinomycetes</taxon>
        <taxon>Streptosporangiales</taxon>
        <taxon>Nocardiopsidaceae</taxon>
        <taxon>Nocardiopsis</taxon>
    </lineage>
</organism>
<dbReference type="PRINTS" id="PR01806">
    <property type="entry name" value="VIRFACTRMVIN"/>
</dbReference>
<feature type="transmembrane region" description="Helical" evidence="8">
    <location>
        <begin position="488"/>
        <end position="513"/>
    </location>
</feature>
<evidence type="ECO:0000256" key="6">
    <source>
        <dbReference type="ARBA" id="ARBA00022989"/>
    </source>
</evidence>
<gene>
    <name evidence="9" type="ORF">O4U47_26625</name>
</gene>
<evidence type="ECO:0000256" key="7">
    <source>
        <dbReference type="ARBA" id="ARBA00023136"/>
    </source>
</evidence>
<feature type="transmembrane region" description="Helical" evidence="8">
    <location>
        <begin position="252"/>
        <end position="276"/>
    </location>
</feature>
<evidence type="ECO:0000256" key="4">
    <source>
        <dbReference type="ARBA" id="ARBA00022960"/>
    </source>
</evidence>
<dbReference type="Pfam" id="PF03023">
    <property type="entry name" value="MurJ"/>
    <property type="match status" value="1"/>
</dbReference>
<protein>
    <submittedName>
        <fullName evidence="9">Virulence factor MviN</fullName>
    </submittedName>
</protein>
<feature type="transmembrane region" description="Helical" evidence="8">
    <location>
        <begin position="91"/>
        <end position="116"/>
    </location>
</feature>
<proteinExistence type="predicted"/>